<dbReference type="Gene3D" id="3.90.228.10">
    <property type="match status" value="1"/>
</dbReference>
<dbReference type="EC" id="2.4.2.-" evidence="4"/>
<keyword evidence="8" id="KW-1185">Reference proteome</keyword>
<dbReference type="Gene3D" id="3.30.720.50">
    <property type="match status" value="1"/>
</dbReference>
<evidence type="ECO:0000259" key="6">
    <source>
        <dbReference type="PROSITE" id="PS51059"/>
    </source>
</evidence>
<dbReference type="GO" id="GO:1990404">
    <property type="term" value="F:NAD+-protein mono-ADP-ribosyltransferase activity"/>
    <property type="evidence" value="ECO:0007669"/>
    <property type="project" value="TreeGrafter"/>
</dbReference>
<dbReference type="GO" id="GO:0005634">
    <property type="term" value="C:nucleus"/>
    <property type="evidence" value="ECO:0007669"/>
    <property type="project" value="UniProtKB-SubCell"/>
</dbReference>
<comment type="similarity">
    <text evidence="3">Belongs to the ARTD/PARP family.</text>
</comment>
<keyword evidence="2" id="KW-0539">Nucleus</keyword>
<dbReference type="AlphaFoldDB" id="A0AA88T0H5"/>
<feature type="domain" description="WWE" evidence="5">
    <location>
        <begin position="5"/>
        <end position="87"/>
    </location>
</feature>
<proteinExistence type="inferred from homology"/>
<dbReference type="SUPFAM" id="SSF56399">
    <property type="entry name" value="ADP-ribosylation"/>
    <property type="match status" value="1"/>
</dbReference>
<dbReference type="Pfam" id="PF02825">
    <property type="entry name" value="WWE"/>
    <property type="match status" value="1"/>
</dbReference>
<keyword evidence="4" id="KW-0520">NAD</keyword>
<comment type="subcellular location">
    <subcellularLocation>
        <location evidence="1">Nucleus</location>
    </subcellularLocation>
</comment>
<dbReference type="EMBL" id="JAUPFM010000002">
    <property type="protein sequence ID" value="KAK2859003.1"/>
    <property type="molecule type" value="Genomic_DNA"/>
</dbReference>
<dbReference type="PANTHER" id="PTHR45740">
    <property type="entry name" value="POLY [ADP-RIBOSE] POLYMERASE"/>
    <property type="match status" value="1"/>
</dbReference>
<dbReference type="PROSITE" id="PS51059">
    <property type="entry name" value="PARP_CATALYTIC"/>
    <property type="match status" value="1"/>
</dbReference>
<evidence type="ECO:0000256" key="3">
    <source>
        <dbReference type="ARBA" id="ARBA00024347"/>
    </source>
</evidence>
<protein>
    <recommendedName>
        <fullName evidence="4">Poly [ADP-ribose] polymerase</fullName>
        <shortName evidence="4">PARP</shortName>
        <ecNumber evidence="4">2.4.2.-</ecNumber>
    </recommendedName>
</protein>
<dbReference type="SUPFAM" id="SSF117839">
    <property type="entry name" value="WWE domain"/>
    <property type="match status" value="1"/>
</dbReference>
<gene>
    <name evidence="7" type="ORF">Q5P01_003623</name>
</gene>
<feature type="domain" description="PARP catalytic" evidence="6">
    <location>
        <begin position="101"/>
        <end position="259"/>
    </location>
</feature>
<dbReference type="InterPro" id="IPR051712">
    <property type="entry name" value="ARTD-AVP"/>
</dbReference>
<evidence type="ECO:0000256" key="4">
    <source>
        <dbReference type="RuleBase" id="RU362114"/>
    </source>
</evidence>
<comment type="caution">
    <text evidence="7">The sequence shown here is derived from an EMBL/GenBank/DDBJ whole genome shotgun (WGS) entry which is preliminary data.</text>
</comment>
<evidence type="ECO:0000313" key="8">
    <source>
        <dbReference type="Proteomes" id="UP001187415"/>
    </source>
</evidence>
<name>A0AA88T0H5_CHASR</name>
<dbReference type="PANTHER" id="PTHR45740:SF4">
    <property type="entry name" value="PROTEIN MONO-ADP-RIBOSYLTRANSFERASE PARP11"/>
    <property type="match status" value="1"/>
</dbReference>
<dbReference type="InterPro" id="IPR037197">
    <property type="entry name" value="WWE_dom_sf"/>
</dbReference>
<organism evidence="7 8">
    <name type="scientific">Channa striata</name>
    <name type="common">Snakehead murrel</name>
    <name type="synonym">Ophicephalus striatus</name>
    <dbReference type="NCBI Taxonomy" id="64152"/>
    <lineage>
        <taxon>Eukaryota</taxon>
        <taxon>Metazoa</taxon>
        <taxon>Chordata</taxon>
        <taxon>Craniata</taxon>
        <taxon>Vertebrata</taxon>
        <taxon>Euteleostomi</taxon>
        <taxon>Actinopterygii</taxon>
        <taxon>Neopterygii</taxon>
        <taxon>Teleostei</taxon>
        <taxon>Neoteleostei</taxon>
        <taxon>Acanthomorphata</taxon>
        <taxon>Anabantaria</taxon>
        <taxon>Anabantiformes</taxon>
        <taxon>Channoidei</taxon>
        <taxon>Channidae</taxon>
        <taxon>Channa</taxon>
    </lineage>
</organism>
<evidence type="ECO:0000256" key="2">
    <source>
        <dbReference type="ARBA" id="ARBA00023242"/>
    </source>
</evidence>
<evidence type="ECO:0000256" key="1">
    <source>
        <dbReference type="ARBA" id="ARBA00004123"/>
    </source>
</evidence>
<keyword evidence="4" id="KW-0328">Glycosyltransferase</keyword>
<dbReference type="InterPro" id="IPR004170">
    <property type="entry name" value="WWE_dom"/>
</dbReference>
<keyword evidence="4" id="KW-0808">Transferase</keyword>
<accession>A0AA88T0H5</accession>
<evidence type="ECO:0000313" key="7">
    <source>
        <dbReference type="EMBL" id="KAK2859003.1"/>
    </source>
</evidence>
<dbReference type="Pfam" id="PF00644">
    <property type="entry name" value="PARP"/>
    <property type="match status" value="1"/>
</dbReference>
<dbReference type="GO" id="GO:0003950">
    <property type="term" value="F:NAD+ poly-ADP-ribosyltransferase activity"/>
    <property type="evidence" value="ECO:0007669"/>
    <property type="project" value="UniProtKB-UniRule"/>
</dbReference>
<dbReference type="Proteomes" id="UP001187415">
    <property type="component" value="Unassembled WGS sequence"/>
</dbReference>
<sequence>MWRDKDVEFMDTSKTPWYWYYLADCGQWHKFEDDPNSSLTSENIEKYYLQNSKGVLNLSSSHFHSSVDFSAMLQTDLNTKRQRRILRGLYIPKSCSCFTAAPVFWEHIDPKCPYQLIPLNELTPEYKTVESYVKDEGLLDKSLVSIKRIQNFDLWEMYCRKKKQLIRIKGVPEIQERRLFHGTDNTNVDSICKYNFDVRLAGQHGHVFGKGVYFARHATMADKYSSNRELHLQSTKSQCSGQPKGQKQQKLSDNFLIGC</sequence>
<dbReference type="PROSITE" id="PS50918">
    <property type="entry name" value="WWE"/>
    <property type="match status" value="1"/>
</dbReference>
<dbReference type="InterPro" id="IPR012317">
    <property type="entry name" value="Poly(ADP-ribose)pol_cat_dom"/>
</dbReference>
<evidence type="ECO:0000259" key="5">
    <source>
        <dbReference type="PROSITE" id="PS50918"/>
    </source>
</evidence>
<reference evidence="7" key="1">
    <citation type="submission" date="2023-07" db="EMBL/GenBank/DDBJ databases">
        <title>Chromosome-level Genome Assembly of Striped Snakehead (Channa striata).</title>
        <authorList>
            <person name="Liu H."/>
        </authorList>
    </citation>
    <scope>NUCLEOTIDE SEQUENCE</scope>
    <source>
        <strain evidence="7">Gz</strain>
        <tissue evidence="7">Muscle</tissue>
    </source>
</reference>